<evidence type="ECO:0000313" key="5">
    <source>
        <dbReference type="WBParaSite" id="GPUH_0001811201-mRNA-1"/>
    </source>
</evidence>
<dbReference type="WBParaSite" id="GPUH_0002368601-mRNA-1">
    <property type="protein sequence ID" value="GPUH_0002368601-mRNA-1"/>
    <property type="gene ID" value="GPUH_0002368601"/>
</dbReference>
<dbReference type="EMBL" id="UYRT01098497">
    <property type="protein sequence ID" value="VDN41774.1"/>
    <property type="molecule type" value="Genomic_DNA"/>
</dbReference>
<evidence type="ECO:0000256" key="1">
    <source>
        <dbReference type="SAM" id="MobiDB-lite"/>
    </source>
</evidence>
<name>A0A183EAU6_9BILA</name>
<dbReference type="EMBL" id="UYRT01086184">
    <property type="protein sequence ID" value="VDN31025.1"/>
    <property type="molecule type" value="Genomic_DNA"/>
</dbReference>
<protein>
    <submittedName>
        <fullName evidence="5 6">Parkin coregulated gene protein</fullName>
    </submittedName>
</protein>
<reference evidence="2 4" key="2">
    <citation type="submission" date="2018-11" db="EMBL/GenBank/DDBJ databases">
        <authorList>
            <consortium name="Pathogen Informatics"/>
        </authorList>
    </citation>
    <scope>NUCLEOTIDE SEQUENCE [LARGE SCALE GENOMIC DNA]</scope>
</reference>
<dbReference type="WBParaSite" id="GPUH_0001811201-mRNA-1">
    <property type="protein sequence ID" value="GPUH_0001811201-mRNA-1"/>
    <property type="gene ID" value="GPUH_0001811201"/>
</dbReference>
<feature type="region of interest" description="Disordered" evidence="1">
    <location>
        <begin position="1"/>
        <end position="33"/>
    </location>
</feature>
<evidence type="ECO:0000313" key="6">
    <source>
        <dbReference type="WBParaSite" id="GPUH_0002368601-mRNA-1"/>
    </source>
</evidence>
<dbReference type="OrthoDB" id="5584001at2759"/>
<sequence length="93" mass="10468">MQKSIKKSITAGMSRPRSNSSPRRQSTVPDCSVPSYRNNFNEGLKGIEGILIKVILKPVVSKLMKKMSELLQPENMVCYQLKIVCLITTYMCS</sequence>
<feature type="compositionally biased region" description="Low complexity" evidence="1">
    <location>
        <begin position="14"/>
        <end position="24"/>
    </location>
</feature>
<evidence type="ECO:0000313" key="4">
    <source>
        <dbReference type="Proteomes" id="UP000271098"/>
    </source>
</evidence>
<evidence type="ECO:0000313" key="3">
    <source>
        <dbReference type="EMBL" id="VDN41774.1"/>
    </source>
</evidence>
<evidence type="ECO:0000313" key="2">
    <source>
        <dbReference type="EMBL" id="VDN31025.1"/>
    </source>
</evidence>
<keyword evidence="4" id="KW-1185">Reference proteome</keyword>
<gene>
    <name evidence="2" type="ORF">GPUH_LOCUS18087</name>
    <name evidence="3" type="ORF">GPUH_LOCUS23656</name>
</gene>
<dbReference type="AlphaFoldDB" id="A0A183EAU6"/>
<organism evidence="5">
    <name type="scientific">Gongylonema pulchrum</name>
    <dbReference type="NCBI Taxonomy" id="637853"/>
    <lineage>
        <taxon>Eukaryota</taxon>
        <taxon>Metazoa</taxon>
        <taxon>Ecdysozoa</taxon>
        <taxon>Nematoda</taxon>
        <taxon>Chromadorea</taxon>
        <taxon>Rhabditida</taxon>
        <taxon>Spirurina</taxon>
        <taxon>Spiruromorpha</taxon>
        <taxon>Spiruroidea</taxon>
        <taxon>Gongylonematidae</taxon>
        <taxon>Gongylonema</taxon>
    </lineage>
</organism>
<reference evidence="5 6" key="1">
    <citation type="submission" date="2016-06" db="UniProtKB">
        <authorList>
            <consortium name="WormBaseParasite"/>
        </authorList>
    </citation>
    <scope>IDENTIFICATION</scope>
</reference>
<proteinExistence type="predicted"/>
<accession>A0A183EAU6</accession>
<dbReference type="Proteomes" id="UP000271098">
    <property type="component" value="Unassembled WGS sequence"/>
</dbReference>